<reference evidence="2" key="1">
    <citation type="journal article" date="2023" name="G3 (Bethesda)">
        <title>Genome assembly and association tests identify interacting loci associated with vigor, precocity, and sex in interspecific pistachio rootstocks.</title>
        <authorList>
            <person name="Palmer W."/>
            <person name="Jacygrad E."/>
            <person name="Sagayaradj S."/>
            <person name="Cavanaugh K."/>
            <person name="Han R."/>
            <person name="Bertier L."/>
            <person name="Beede B."/>
            <person name="Kafkas S."/>
            <person name="Golino D."/>
            <person name="Preece J."/>
            <person name="Michelmore R."/>
        </authorList>
    </citation>
    <scope>NUCLEOTIDE SEQUENCE [LARGE SCALE GENOMIC DNA]</scope>
</reference>
<evidence type="ECO:0000313" key="1">
    <source>
        <dbReference type="EMBL" id="KAJ0035881.1"/>
    </source>
</evidence>
<organism evidence="1 2">
    <name type="scientific">Pistacia integerrima</name>
    <dbReference type="NCBI Taxonomy" id="434235"/>
    <lineage>
        <taxon>Eukaryota</taxon>
        <taxon>Viridiplantae</taxon>
        <taxon>Streptophyta</taxon>
        <taxon>Embryophyta</taxon>
        <taxon>Tracheophyta</taxon>
        <taxon>Spermatophyta</taxon>
        <taxon>Magnoliopsida</taxon>
        <taxon>eudicotyledons</taxon>
        <taxon>Gunneridae</taxon>
        <taxon>Pentapetalae</taxon>
        <taxon>rosids</taxon>
        <taxon>malvids</taxon>
        <taxon>Sapindales</taxon>
        <taxon>Anacardiaceae</taxon>
        <taxon>Pistacia</taxon>
    </lineage>
</organism>
<dbReference type="EMBL" id="CM047742">
    <property type="protein sequence ID" value="KAJ0035881.1"/>
    <property type="molecule type" value="Genomic_DNA"/>
</dbReference>
<keyword evidence="2" id="KW-1185">Reference proteome</keyword>
<sequence length="165" mass="18242">MRLTRYGGCLLIRIHDLLLNWLKYVGIDLKTWLTIDLPEAKATLRRGASEADIQELEKIFKVCASSVFILEADDLRGHSEKYLFAYSIHMSLMPEGCIIGGVNFSSRRHWVIRANDVVVSDIGGEAVIGMVGLCPGETEFVYESCTPLPTSSGSVKGSFTFVPGR</sequence>
<proteinExistence type="predicted"/>
<evidence type="ECO:0000313" key="2">
    <source>
        <dbReference type="Proteomes" id="UP001163603"/>
    </source>
</evidence>
<gene>
    <name evidence="1" type="ORF">Pint_25845</name>
</gene>
<accession>A0ACC0YFH4</accession>
<name>A0ACC0YFH4_9ROSI</name>
<comment type="caution">
    <text evidence="1">The sequence shown here is derived from an EMBL/GenBank/DDBJ whole genome shotgun (WGS) entry which is preliminary data.</text>
</comment>
<dbReference type="Proteomes" id="UP001163603">
    <property type="component" value="Chromosome 7"/>
</dbReference>
<protein>
    <submittedName>
        <fullName evidence="1">Uncharacterized protein</fullName>
    </submittedName>
</protein>